<dbReference type="CDD" id="cd03216">
    <property type="entry name" value="ABC_Carb_Monos_I"/>
    <property type="match status" value="1"/>
</dbReference>
<dbReference type="GO" id="GO:0016887">
    <property type="term" value="F:ATP hydrolysis activity"/>
    <property type="evidence" value="ECO:0007669"/>
    <property type="project" value="InterPro"/>
</dbReference>
<evidence type="ECO:0000256" key="4">
    <source>
        <dbReference type="ARBA" id="ARBA00022597"/>
    </source>
</evidence>
<dbReference type="PROSITE" id="PS50893">
    <property type="entry name" value="ABC_TRANSPORTER_2"/>
    <property type="match status" value="2"/>
</dbReference>
<dbReference type="EMBL" id="FORR01000031">
    <property type="protein sequence ID" value="SFJ88717.1"/>
    <property type="molecule type" value="Genomic_DNA"/>
</dbReference>
<evidence type="ECO:0000256" key="8">
    <source>
        <dbReference type="ARBA" id="ARBA00022967"/>
    </source>
</evidence>
<dbReference type="RefSeq" id="WP_093231683.1">
    <property type="nucleotide sequence ID" value="NZ_FORR01000031.1"/>
</dbReference>
<evidence type="ECO:0000256" key="5">
    <source>
        <dbReference type="ARBA" id="ARBA00022737"/>
    </source>
</evidence>
<organism evidence="11 12">
    <name type="scientific">Thermoflavimicrobium dichotomicum</name>
    <dbReference type="NCBI Taxonomy" id="46223"/>
    <lineage>
        <taxon>Bacteria</taxon>
        <taxon>Bacillati</taxon>
        <taxon>Bacillota</taxon>
        <taxon>Bacilli</taxon>
        <taxon>Bacillales</taxon>
        <taxon>Thermoactinomycetaceae</taxon>
        <taxon>Thermoflavimicrobium</taxon>
    </lineage>
</organism>
<dbReference type="PANTHER" id="PTHR43790:SF3">
    <property type="entry name" value="D-ALLOSE IMPORT ATP-BINDING PROTEIN ALSA-RELATED"/>
    <property type="match status" value="1"/>
</dbReference>
<dbReference type="InterPro" id="IPR050107">
    <property type="entry name" value="ABC_carbohydrate_import_ATPase"/>
</dbReference>
<dbReference type="GO" id="GO:0005524">
    <property type="term" value="F:ATP binding"/>
    <property type="evidence" value="ECO:0007669"/>
    <property type="project" value="UniProtKB-KW"/>
</dbReference>
<evidence type="ECO:0000256" key="1">
    <source>
        <dbReference type="ARBA" id="ARBA00004202"/>
    </source>
</evidence>
<dbReference type="SUPFAM" id="SSF52540">
    <property type="entry name" value="P-loop containing nucleoside triphosphate hydrolases"/>
    <property type="match status" value="2"/>
</dbReference>
<proteinExistence type="predicted"/>
<dbReference type="Pfam" id="PF00005">
    <property type="entry name" value="ABC_tran"/>
    <property type="match status" value="2"/>
</dbReference>
<keyword evidence="8" id="KW-1278">Translocase</keyword>
<sequence>MHQVTDQSLILRMSNVGKQFAGVQVLKGVNLELYRGEVHALMGENGAGKSTLIKILSGVYQPDQGTIEYMNKKVRWSSPSEARNKGISVIHQELNLSPNISVAENIFMGTKFPKTSLGFIDWKKLNENARQLLHSLGMNLDPEAIVSSLSVAQQQMVEIARAFSIDSKVLVMDEPTATLTDKDISVLFKIINEFKKKGLAIVFISHRMKEIFRIADRCTVLRDGEWIKSMPISETNSHDLVRLMIGREPRSFFHVEQRDTSKYQKQQPVLQINQLQNKKLKNVSFSIHAGEIVGLYGLIGSGRTELVRAIYGADPIDGGEIYIQGNKKEIKNPLEAISAGIGLVPENRKEQGLFLEMSVKENVMIAKMKQLQSKGILRWKQIAETAKDYIQQLNIKYSSLEQHSMNLSGGNQQKILIARLLSMNPKVLLLDEPTRGIDVGAKAEIYSMIYKLAEQGVGVLFISSEMPEVLAVSDRILVMHEGALTAELNREEATQENIMLYATGVNQ</sequence>
<evidence type="ECO:0000313" key="12">
    <source>
        <dbReference type="Proteomes" id="UP000199545"/>
    </source>
</evidence>
<evidence type="ECO:0000259" key="10">
    <source>
        <dbReference type="PROSITE" id="PS50893"/>
    </source>
</evidence>
<reference evidence="11 12" key="1">
    <citation type="submission" date="2016-10" db="EMBL/GenBank/DDBJ databases">
        <authorList>
            <person name="de Groot N.N."/>
        </authorList>
    </citation>
    <scope>NUCLEOTIDE SEQUENCE [LARGE SCALE GENOMIC DNA]</scope>
    <source>
        <strain evidence="11 12">DSM 44778</strain>
    </source>
</reference>
<dbReference type="GO" id="GO:0005886">
    <property type="term" value="C:plasma membrane"/>
    <property type="evidence" value="ECO:0007669"/>
    <property type="project" value="UniProtKB-SubCell"/>
</dbReference>
<evidence type="ECO:0000256" key="7">
    <source>
        <dbReference type="ARBA" id="ARBA00022840"/>
    </source>
</evidence>
<dbReference type="PANTHER" id="PTHR43790">
    <property type="entry name" value="CARBOHYDRATE TRANSPORT ATP-BINDING PROTEIN MG119-RELATED"/>
    <property type="match status" value="1"/>
</dbReference>
<dbReference type="AlphaFoldDB" id="A0A1I3V3F7"/>
<name>A0A1I3V3F7_9BACL</name>
<evidence type="ECO:0000256" key="3">
    <source>
        <dbReference type="ARBA" id="ARBA00022475"/>
    </source>
</evidence>
<dbReference type="Proteomes" id="UP000199545">
    <property type="component" value="Unassembled WGS sequence"/>
</dbReference>
<keyword evidence="4" id="KW-0762">Sugar transport</keyword>
<keyword evidence="12" id="KW-1185">Reference proteome</keyword>
<dbReference type="PROSITE" id="PS00211">
    <property type="entry name" value="ABC_TRANSPORTER_1"/>
    <property type="match status" value="1"/>
</dbReference>
<keyword evidence="5" id="KW-0677">Repeat</keyword>
<feature type="domain" description="ABC transporter" evidence="10">
    <location>
        <begin position="11"/>
        <end position="248"/>
    </location>
</feature>
<dbReference type="OrthoDB" id="9766104at2"/>
<protein>
    <submittedName>
        <fullName evidence="11">Ribose transport system ATP-binding protein</fullName>
    </submittedName>
</protein>
<keyword evidence="9" id="KW-0472">Membrane</keyword>
<comment type="subcellular location">
    <subcellularLocation>
        <location evidence="1">Cell membrane</location>
        <topology evidence="1">Peripheral membrane protein</topology>
    </subcellularLocation>
</comment>
<dbReference type="InterPro" id="IPR003593">
    <property type="entry name" value="AAA+_ATPase"/>
</dbReference>
<accession>A0A1I3V3F7</accession>
<evidence type="ECO:0000256" key="6">
    <source>
        <dbReference type="ARBA" id="ARBA00022741"/>
    </source>
</evidence>
<keyword evidence="2" id="KW-0813">Transport</keyword>
<dbReference type="InterPro" id="IPR027417">
    <property type="entry name" value="P-loop_NTPase"/>
</dbReference>
<dbReference type="InterPro" id="IPR017871">
    <property type="entry name" value="ABC_transporter-like_CS"/>
</dbReference>
<dbReference type="Gene3D" id="3.40.50.300">
    <property type="entry name" value="P-loop containing nucleotide triphosphate hydrolases"/>
    <property type="match status" value="2"/>
</dbReference>
<dbReference type="FunFam" id="3.40.50.300:FF:000127">
    <property type="entry name" value="Ribose import ATP-binding protein RbsA"/>
    <property type="match status" value="1"/>
</dbReference>
<keyword evidence="3" id="KW-1003">Cell membrane</keyword>
<dbReference type="STRING" id="46223.SAMN05421852_1315"/>
<evidence type="ECO:0000256" key="2">
    <source>
        <dbReference type="ARBA" id="ARBA00022448"/>
    </source>
</evidence>
<feature type="domain" description="ABC transporter" evidence="10">
    <location>
        <begin position="255"/>
        <end position="506"/>
    </location>
</feature>
<dbReference type="InterPro" id="IPR003439">
    <property type="entry name" value="ABC_transporter-like_ATP-bd"/>
</dbReference>
<evidence type="ECO:0000313" key="11">
    <source>
        <dbReference type="EMBL" id="SFJ88717.1"/>
    </source>
</evidence>
<dbReference type="CDD" id="cd03215">
    <property type="entry name" value="ABC_Carb_Monos_II"/>
    <property type="match status" value="1"/>
</dbReference>
<evidence type="ECO:0000256" key="9">
    <source>
        <dbReference type="ARBA" id="ARBA00023136"/>
    </source>
</evidence>
<dbReference type="SMART" id="SM00382">
    <property type="entry name" value="AAA"/>
    <property type="match status" value="2"/>
</dbReference>
<keyword evidence="6" id="KW-0547">Nucleotide-binding</keyword>
<keyword evidence="7 11" id="KW-0067">ATP-binding</keyword>
<gene>
    <name evidence="11" type="ORF">SAMN05421852_1315</name>
</gene>